<keyword evidence="5 9" id="KW-0808">Transferase</keyword>
<dbReference type="AlphaFoldDB" id="E6QRE0"/>
<dbReference type="UniPathway" id="UPA00078"/>
<dbReference type="InterPro" id="IPR050602">
    <property type="entry name" value="Malonyl-ACP_OMT"/>
</dbReference>
<dbReference type="EC" id="2.1.1.197" evidence="3"/>
<dbReference type="GO" id="GO:0032259">
    <property type="term" value="P:methylation"/>
    <property type="evidence" value="ECO:0007669"/>
    <property type="project" value="UniProtKB-KW"/>
</dbReference>
<dbReference type="GO" id="GO:0009102">
    <property type="term" value="P:biotin biosynthetic process"/>
    <property type="evidence" value="ECO:0007669"/>
    <property type="project" value="UniProtKB-UniPathway"/>
</dbReference>
<sequence>MEQDKPLGAGVDKQLVRRAFDRAATQYDAHAVLQREIAHRMLARLDYIRHQPARVLDVGAGTGYGVQGLRQQYPKAHLIALDLALEMLKIACPPSSFWNRWRNASTDAVCADMDSLPLQDASVDMVWSGLALQWSNDLRLSFSELRRVLAPGGLLMFSTFGPDTLKELRSAFATVDGYAHVNRFVDMHDIGDLLLHSGFSDPVMDMEFITLTYADLTSMMQDLKALGAHNVNESRNPGLTSRARWQAFEAAMETFRDQGRLPLTYEVVYGHAWVNPQPQPKDSVQTVVWHKREQALGPVNG</sequence>
<gene>
    <name evidence="9" type="ORF">CARN7_0557</name>
</gene>
<dbReference type="InterPro" id="IPR029063">
    <property type="entry name" value="SAM-dependent_MTases_sf"/>
</dbReference>
<dbReference type="Pfam" id="PF08241">
    <property type="entry name" value="Methyltransf_11"/>
    <property type="match status" value="1"/>
</dbReference>
<dbReference type="SUPFAM" id="SSF53335">
    <property type="entry name" value="S-adenosyl-L-methionine-dependent methyltransferases"/>
    <property type="match status" value="1"/>
</dbReference>
<accession>E6QRE0</accession>
<evidence type="ECO:0000256" key="2">
    <source>
        <dbReference type="ARBA" id="ARBA00004746"/>
    </source>
</evidence>
<name>E6QRE0_9ZZZZ</name>
<dbReference type="GO" id="GO:0008757">
    <property type="term" value="F:S-adenosylmethionine-dependent methyltransferase activity"/>
    <property type="evidence" value="ECO:0007669"/>
    <property type="project" value="InterPro"/>
</dbReference>
<evidence type="ECO:0000256" key="1">
    <source>
        <dbReference type="ARBA" id="ARBA00000852"/>
    </source>
</evidence>
<evidence type="ECO:0000256" key="3">
    <source>
        <dbReference type="ARBA" id="ARBA00012327"/>
    </source>
</evidence>
<reference evidence="9" key="1">
    <citation type="submission" date="2009-10" db="EMBL/GenBank/DDBJ databases">
        <title>Diversity of trophic interactions inside an arsenic-rich microbial ecosystem.</title>
        <authorList>
            <person name="Bertin P.N."/>
            <person name="Heinrich-Salmeron A."/>
            <person name="Pelletier E."/>
            <person name="Goulhen-Chollet F."/>
            <person name="Arsene-Ploetze F."/>
            <person name="Gallien S."/>
            <person name="Calteau A."/>
            <person name="Vallenet D."/>
            <person name="Casiot C."/>
            <person name="Chane-Woon-Ming B."/>
            <person name="Giloteaux L."/>
            <person name="Barakat M."/>
            <person name="Bonnefoy V."/>
            <person name="Bruneel O."/>
            <person name="Chandler M."/>
            <person name="Cleiss J."/>
            <person name="Duran R."/>
            <person name="Elbaz-Poulichet F."/>
            <person name="Fonknechten N."/>
            <person name="Lauga B."/>
            <person name="Mornico D."/>
            <person name="Ortet P."/>
            <person name="Schaeffer C."/>
            <person name="Siguier P."/>
            <person name="Alexander Thil Smith A."/>
            <person name="Van Dorsselaer A."/>
            <person name="Weissenbach J."/>
            <person name="Medigue C."/>
            <person name="Le Paslier D."/>
        </authorList>
    </citation>
    <scope>NUCLEOTIDE SEQUENCE</scope>
</reference>
<dbReference type="PANTHER" id="PTHR13090">
    <property type="entry name" value="ARGININE-HYDROXYLASE NDUFAF5, MITOCHONDRIAL"/>
    <property type="match status" value="1"/>
</dbReference>
<dbReference type="InterPro" id="IPR011814">
    <property type="entry name" value="BioC"/>
</dbReference>
<keyword evidence="6" id="KW-0949">S-adenosyl-L-methionine</keyword>
<comment type="pathway">
    <text evidence="2">Cofactor biosynthesis; biotin biosynthesis.</text>
</comment>
<evidence type="ECO:0000256" key="7">
    <source>
        <dbReference type="ARBA" id="ARBA00022756"/>
    </source>
</evidence>
<organism evidence="9">
    <name type="scientific">mine drainage metagenome</name>
    <dbReference type="NCBI Taxonomy" id="410659"/>
    <lineage>
        <taxon>unclassified sequences</taxon>
        <taxon>metagenomes</taxon>
        <taxon>ecological metagenomes</taxon>
    </lineage>
</organism>
<dbReference type="GO" id="GO:0102130">
    <property type="term" value="F:malonyl-CoA methyltransferase activity"/>
    <property type="evidence" value="ECO:0007669"/>
    <property type="project" value="UniProtKB-EC"/>
</dbReference>
<feature type="domain" description="Methyltransferase type 11" evidence="8">
    <location>
        <begin position="56"/>
        <end position="157"/>
    </location>
</feature>
<keyword evidence="4 9" id="KW-0489">Methyltransferase</keyword>
<dbReference type="CDD" id="cd02440">
    <property type="entry name" value="AdoMet_MTases"/>
    <property type="match status" value="1"/>
</dbReference>
<keyword evidence="7" id="KW-0093">Biotin biosynthesis</keyword>
<evidence type="ECO:0000313" key="9">
    <source>
        <dbReference type="EMBL" id="CBI09812.1"/>
    </source>
</evidence>
<dbReference type="NCBIfam" id="TIGR02072">
    <property type="entry name" value="BioC"/>
    <property type="match status" value="1"/>
</dbReference>
<proteinExistence type="inferred from homology"/>
<evidence type="ECO:0000256" key="4">
    <source>
        <dbReference type="ARBA" id="ARBA00022603"/>
    </source>
</evidence>
<evidence type="ECO:0000256" key="5">
    <source>
        <dbReference type="ARBA" id="ARBA00022679"/>
    </source>
</evidence>
<protein>
    <recommendedName>
        <fullName evidence="3">malonyl-[acyl-carrier protein] O-methyltransferase</fullName>
        <ecNumber evidence="3">2.1.1.197</ecNumber>
    </recommendedName>
</protein>
<dbReference type="PANTHER" id="PTHR13090:SF1">
    <property type="entry name" value="ARGININE-HYDROXYLASE NDUFAF5, MITOCHONDRIAL"/>
    <property type="match status" value="1"/>
</dbReference>
<evidence type="ECO:0000256" key="6">
    <source>
        <dbReference type="ARBA" id="ARBA00022691"/>
    </source>
</evidence>
<dbReference type="Gene3D" id="3.40.50.150">
    <property type="entry name" value="Vaccinia Virus protein VP39"/>
    <property type="match status" value="1"/>
</dbReference>
<dbReference type="GO" id="GO:0010340">
    <property type="term" value="F:carboxyl-O-methyltransferase activity"/>
    <property type="evidence" value="ECO:0007669"/>
    <property type="project" value="InterPro"/>
</dbReference>
<dbReference type="InterPro" id="IPR013216">
    <property type="entry name" value="Methyltransf_11"/>
</dbReference>
<comment type="catalytic activity">
    <reaction evidence="1">
        <text>malonyl-[ACP] + S-adenosyl-L-methionine = malonyl-[ACP] methyl ester + S-adenosyl-L-homocysteine</text>
        <dbReference type="Rhea" id="RHEA:17105"/>
        <dbReference type="Rhea" id="RHEA-COMP:9623"/>
        <dbReference type="Rhea" id="RHEA-COMP:9954"/>
        <dbReference type="ChEBI" id="CHEBI:57856"/>
        <dbReference type="ChEBI" id="CHEBI:59789"/>
        <dbReference type="ChEBI" id="CHEBI:78449"/>
        <dbReference type="ChEBI" id="CHEBI:78845"/>
        <dbReference type="EC" id="2.1.1.197"/>
    </reaction>
</comment>
<dbReference type="EMBL" id="CABR01000053">
    <property type="protein sequence ID" value="CBI09812.1"/>
    <property type="molecule type" value="Genomic_DNA"/>
</dbReference>
<evidence type="ECO:0000259" key="8">
    <source>
        <dbReference type="Pfam" id="PF08241"/>
    </source>
</evidence>
<dbReference type="HAMAP" id="MF_00835">
    <property type="entry name" value="BioC"/>
    <property type="match status" value="1"/>
</dbReference>
<comment type="caution">
    <text evidence="9">The sequence shown here is derived from an EMBL/GenBank/DDBJ whole genome shotgun (WGS) entry which is preliminary data.</text>
</comment>